<comment type="caution">
    <text evidence="2">The sequence shown here is derived from an EMBL/GenBank/DDBJ whole genome shotgun (WGS) entry which is preliminary data.</text>
</comment>
<protein>
    <submittedName>
        <fullName evidence="2">Uncharacterized protein</fullName>
    </submittedName>
</protein>
<feature type="transmembrane region" description="Helical" evidence="1">
    <location>
        <begin position="483"/>
        <end position="503"/>
    </location>
</feature>
<evidence type="ECO:0000313" key="2">
    <source>
        <dbReference type="EMBL" id="MST68921.1"/>
    </source>
</evidence>
<feature type="transmembrane region" description="Helical" evidence="1">
    <location>
        <begin position="328"/>
        <end position="347"/>
    </location>
</feature>
<dbReference type="EMBL" id="VUNB01000003">
    <property type="protein sequence ID" value="MST68921.1"/>
    <property type="molecule type" value="Genomic_DNA"/>
</dbReference>
<keyword evidence="1" id="KW-0472">Membrane</keyword>
<dbReference type="RefSeq" id="WP_154572385.1">
    <property type="nucleotide sequence ID" value="NZ_VUNB01000003.1"/>
</dbReference>
<organism evidence="2">
    <name type="scientific">Baileyella intestinalis</name>
    <dbReference type="NCBI Taxonomy" id="2606709"/>
    <lineage>
        <taxon>Bacteria</taxon>
        <taxon>Bacillati</taxon>
        <taxon>Bacillota</taxon>
        <taxon>Clostridia</taxon>
        <taxon>Peptostreptococcales</taxon>
        <taxon>Anaerovoracaceae</taxon>
        <taxon>Baileyella</taxon>
    </lineage>
</organism>
<keyword evidence="1" id="KW-1133">Transmembrane helix</keyword>
<proteinExistence type="predicted"/>
<keyword evidence="1" id="KW-0812">Transmembrane</keyword>
<feature type="transmembrane region" description="Helical" evidence="1">
    <location>
        <begin position="274"/>
        <end position="295"/>
    </location>
</feature>
<accession>A0A6A8M7J2</accession>
<evidence type="ECO:0000256" key="1">
    <source>
        <dbReference type="SAM" id="Phobius"/>
    </source>
</evidence>
<name>A0A6A8M7J2_9FIRM</name>
<sequence>MCEILTSDWSKPLRRQGHFFLVAAIALTVIFSGCPAAGTLADSGLSLKTGSAVHTIFEPAGAVYADTEDSSERPEEGDSSDAKGAIITDYDYDIPDTEGLSDNELKISHLIRQQFSCDGRIYMAYGSYISQMERYMKQDGVDLSDSETADAIRMLQDPQNVRTGAASGYFYQIGGKPANKDGMGGTDYDGKLFPEFSQDMERFWDKTEYHKSALYKNNKKYIEESGNHVYESQTAMRRELREVMTMSRVYNNTLRQRPANPSVAAIPVSSGKGMILTAAEIGLLILTVVVFAGLWKKRTLIFFNEASHRRAGSTHEGRKKARKAASTVMILSVGLNLCVAFSGITYLTTAASDRYAEESMDNSGVSQHAYTIFRDDVHNYLKSRKIPQNSLDIALTYRDFSLDQTSGIQWSQPKQGKTSKANGEATEAVLPESVEGQLQLMAYISKNDNNTLRADLLNIYRKDLSTDGGTVIAQLRDDVSHRFMVPLILGVVNLILGILILLSEHHYLHRGIKELTRGLALGLGLWTLALGFFTITKPYQSLALKSDDGYVLWNTMMSGATTTMLALLGGGAVITIILGFVSRQMRKNKIRNN</sequence>
<feature type="transmembrane region" description="Helical" evidence="1">
    <location>
        <begin position="556"/>
        <end position="581"/>
    </location>
</feature>
<feature type="transmembrane region" description="Helical" evidence="1">
    <location>
        <begin position="515"/>
        <end position="536"/>
    </location>
</feature>
<reference evidence="2" key="1">
    <citation type="submission" date="2019-09" db="EMBL/GenBank/DDBJ databases">
        <title>In-depth cultivation of the pig gut microbiome towards novel bacterial diversity and tailored functional studies.</title>
        <authorList>
            <person name="Wylensek D."/>
            <person name="Hitch T.C.A."/>
            <person name="Clavel T."/>
        </authorList>
    </citation>
    <scope>NUCLEOTIDE SEQUENCE</scope>
    <source>
        <strain evidence="2">RF-744-FAT-WT-3</strain>
    </source>
</reference>
<gene>
    <name evidence="2" type="ORF">FYJ66_04850</name>
</gene>
<dbReference type="AlphaFoldDB" id="A0A6A8M7J2"/>